<dbReference type="InterPro" id="IPR029028">
    <property type="entry name" value="Alpha/beta_knot_MTases"/>
</dbReference>
<keyword evidence="6" id="KW-1185">Reference proteome</keyword>
<proteinExistence type="predicted"/>
<feature type="domain" description="tRNA/rRNA methyltransferase SpoU type" evidence="4">
    <location>
        <begin position="1274"/>
        <end position="1416"/>
    </location>
</feature>
<dbReference type="GO" id="GO:0016423">
    <property type="term" value="F:tRNA (guanine) methyltransferase activity"/>
    <property type="evidence" value="ECO:0007669"/>
    <property type="project" value="InterPro"/>
</dbReference>
<protein>
    <recommendedName>
        <fullName evidence="4">tRNA/rRNA methyltransferase SpoU type domain-containing protein</fullName>
    </recommendedName>
</protein>
<dbReference type="PANTHER" id="PTHR12029:SF11">
    <property type="entry name" value="METHYLTRANSFERASE TARBP1-RELATED"/>
    <property type="match status" value="1"/>
</dbReference>
<feature type="coiled-coil region" evidence="3">
    <location>
        <begin position="739"/>
        <end position="766"/>
    </location>
</feature>
<keyword evidence="2" id="KW-0808">Transferase</keyword>
<dbReference type="InterPro" id="IPR044748">
    <property type="entry name" value="Trm3/TARBP1_C"/>
</dbReference>
<dbReference type="InterPro" id="IPR029026">
    <property type="entry name" value="tRNA_m1G_MTases_N"/>
</dbReference>
<dbReference type="GO" id="GO:0003723">
    <property type="term" value="F:RNA binding"/>
    <property type="evidence" value="ECO:0007669"/>
    <property type="project" value="InterPro"/>
</dbReference>
<accession>A0A7H9B1Z5</accession>
<dbReference type="Pfam" id="PF00588">
    <property type="entry name" value="SpoU_methylase"/>
    <property type="match status" value="1"/>
</dbReference>
<dbReference type="Proteomes" id="UP000509704">
    <property type="component" value="Chromosome 4"/>
</dbReference>
<name>A0A7H9B1Z5_ZYGMR</name>
<keyword evidence="1" id="KW-0489">Methyltransferase</keyword>
<organism evidence="5 6">
    <name type="scientific">Zygotorulaspora mrakii</name>
    <name type="common">Zygosaccharomyces mrakii</name>
    <dbReference type="NCBI Taxonomy" id="42260"/>
    <lineage>
        <taxon>Eukaryota</taxon>
        <taxon>Fungi</taxon>
        <taxon>Dikarya</taxon>
        <taxon>Ascomycota</taxon>
        <taxon>Saccharomycotina</taxon>
        <taxon>Saccharomycetes</taxon>
        <taxon>Saccharomycetales</taxon>
        <taxon>Saccharomycetaceae</taxon>
        <taxon>Zygotorulaspora</taxon>
    </lineage>
</organism>
<dbReference type="Gene3D" id="3.40.1280.10">
    <property type="match status" value="1"/>
</dbReference>
<evidence type="ECO:0000256" key="1">
    <source>
        <dbReference type="ARBA" id="ARBA00022603"/>
    </source>
</evidence>
<dbReference type="KEGG" id="zmk:HG535_0D01640"/>
<dbReference type="InterPro" id="IPR045330">
    <property type="entry name" value="TRM3/TARBP1"/>
</dbReference>
<reference evidence="5 6" key="1">
    <citation type="submission" date="2020-07" db="EMBL/GenBank/DDBJ databases">
        <title>The yeast mating-type switching endonuclease HO is a domesticated member of an unorthodox homing genetic element family.</title>
        <authorList>
            <person name="Coughlan A.Y."/>
            <person name="Lombardi L."/>
            <person name="Braun-Galleani S."/>
            <person name="Martos A.R."/>
            <person name="Galeote V."/>
            <person name="Bigey F."/>
            <person name="Dequin S."/>
            <person name="Byrne K.P."/>
            <person name="Wolfe K.H."/>
        </authorList>
    </citation>
    <scope>NUCLEOTIDE SEQUENCE [LARGE SCALE GENOMIC DNA]</scope>
    <source>
        <strain evidence="5 6">NRRL Y-6702</strain>
    </source>
</reference>
<gene>
    <name evidence="5" type="ORF">HG535_0D01640</name>
</gene>
<dbReference type="InterPro" id="IPR001537">
    <property type="entry name" value="SpoU_MeTrfase"/>
</dbReference>
<evidence type="ECO:0000313" key="6">
    <source>
        <dbReference type="Proteomes" id="UP000509704"/>
    </source>
</evidence>
<dbReference type="PANTHER" id="PTHR12029">
    <property type="entry name" value="RNA METHYLTRANSFERASE"/>
    <property type="match status" value="1"/>
</dbReference>
<dbReference type="FunFam" id="3.40.1280.10:FF:000022">
    <property type="entry name" value="Trm3p"/>
    <property type="match status" value="1"/>
</dbReference>
<dbReference type="OrthoDB" id="241340at2759"/>
<dbReference type="RefSeq" id="XP_037144184.1">
    <property type="nucleotide sequence ID" value="XM_037288289.1"/>
</dbReference>
<dbReference type="CDD" id="cd18091">
    <property type="entry name" value="SpoU-like_TRM3-like"/>
    <property type="match status" value="1"/>
</dbReference>
<sequence length="1424" mass="162975">MSTALFLSNYLTKEAQAALLTDLTNHEKFEQVVDILNSQLVDISDNAKLCRLLFEKLILKISGVIDVIRSSDNHIHQYSEILESDELKTLAELACKLPHVWALYEDWLSEKLVRHSVERKEKLFRGDFYDKVFQQLISEFKTKGDTIAKEYDDVEFIALMKVLELSYTFASEASLISCNKLDAIVIGLLACDDETLANTCSNLIKWRVSQISKKCNQSAIFDLLTLKSLKETFKGKHNGAWQQKIGLTLLLRLLLQTPPSPQLVNFMQTDIWDHIKNALIHDSHEYRKLGLSILKLSIQKSSDNMESFESPLFFWNSSEKIKTIQAWEKFTTLYEIVSLESALNQIQAASDYILELFNDPFLPPTWGLILFSTGLRAPMEGIRKYMMSLLFQVDDPAVFSADIDVLKESILPSAMEAHYFASDGKSCLYGERLVEFVTSVISNSGDQISAILEALLDVLVKYGTSYDPARIYLSYGVLKSLKEKHVRVISLQHLRYIKKLFEFESEEVLFETTIKSIYLKFLLHVDKSVTPVQWIQAIVTHLKCNENNYKYLTPLMDIFKDFAVTYFDPNTAINEISQYISNDPTFEVLSVILFENDSVIINKSFLLELAISNESVNSYAKEATDILSQLLLVEDSTSYKSTSLLLDLSCFSSLTWKSIKLKPLFDSLFSDFCPDKLFFFVAAFKKVTDYSTEFDDLKFTEVKDLYSTIQQQIKKSTSIFFKIRDKTYSAYFDFVLVYMKSHSLEVADLTELLNLLKENIDRDNGNFEGNLQVSNICSYLLENYATFQTQENNNPIFSVFLIVSTMWESITSERLVLKQRSLHLSTINCLFHSKVLHYACLTENHHSNSVSQKLCEYGQDILEQAQSRRGVLPLLSSSICSFIKRYGELLGTKNSKYDWIVYLMASIFAMEQSKVSIFQIKPVIAELYDKNICLYSESKNGLYLDIYKSNEIAAKISVIETLITSPASFKEKFVCRLSELENFLTANRKTDGDEERERLLKWQLFVLCIPDINPIMMLEIAEKMIFNGFLTEFSPSIRVYMEWSIALALAENYEEEAAIFLEDKVFSVMNEHSKPILVVGAERICFIVLKALKGKANIQRFMERFTSTLVSNATSNKPLVRHFSNSLTLSYWPLFQKEIKDKTLRNIFEELYKNAQSQKNEGHYRAGDAILWSLYEDITLTGLFGGVLKKIMDHDLPYITKQQFKTHLQVKNSIPIGEDECDLWVGERVTKPKEKITSNSPPTSSQFQTKSGAWEAMFDIDDNETMRNVKRSELIIVSSLVDKAPNLGGICRLCDVLGVGLLTVQDLRVKNHPQFKRVAVTADRWMPIQEVTVEQITEFMRGKKKEGYTLIGLEQTDQSIKLDENFKFPKKSLILLGIEALGIPGHLLSELDICVEIKQFGVIRSMNIQTATAVIAHSYTVQHM</sequence>
<evidence type="ECO:0000256" key="2">
    <source>
        <dbReference type="ARBA" id="ARBA00022679"/>
    </source>
</evidence>
<dbReference type="GO" id="GO:0030488">
    <property type="term" value="P:tRNA methylation"/>
    <property type="evidence" value="ECO:0007669"/>
    <property type="project" value="InterPro"/>
</dbReference>
<dbReference type="EMBL" id="CP058607">
    <property type="protein sequence ID" value="QLG72456.1"/>
    <property type="molecule type" value="Genomic_DNA"/>
</dbReference>
<evidence type="ECO:0000259" key="4">
    <source>
        <dbReference type="Pfam" id="PF00588"/>
    </source>
</evidence>
<evidence type="ECO:0000313" key="5">
    <source>
        <dbReference type="EMBL" id="QLG72456.1"/>
    </source>
</evidence>
<keyword evidence="3" id="KW-0175">Coiled coil</keyword>
<dbReference type="GeneID" id="59236180"/>
<dbReference type="SUPFAM" id="SSF75217">
    <property type="entry name" value="alpha/beta knot"/>
    <property type="match status" value="1"/>
</dbReference>
<evidence type="ECO:0000256" key="3">
    <source>
        <dbReference type="SAM" id="Coils"/>
    </source>
</evidence>